<feature type="compositionally biased region" description="Basic residues" evidence="1">
    <location>
        <begin position="105"/>
        <end position="118"/>
    </location>
</feature>
<feature type="region of interest" description="Disordered" evidence="1">
    <location>
        <begin position="502"/>
        <end position="577"/>
    </location>
</feature>
<feature type="region of interest" description="Disordered" evidence="1">
    <location>
        <begin position="88"/>
        <end position="123"/>
    </location>
</feature>
<dbReference type="InParanoid" id="A0A1D2VAK4"/>
<feature type="compositionally biased region" description="Basic and acidic residues" evidence="1">
    <location>
        <begin position="373"/>
        <end position="388"/>
    </location>
</feature>
<dbReference type="GeneID" id="30968929"/>
<dbReference type="EMBL" id="KV454490">
    <property type="protein sequence ID" value="ODV58651.1"/>
    <property type="molecule type" value="Genomic_DNA"/>
</dbReference>
<dbReference type="InterPro" id="IPR036361">
    <property type="entry name" value="SAP_dom_sf"/>
</dbReference>
<feature type="compositionally biased region" description="Basic and acidic residues" evidence="1">
    <location>
        <begin position="539"/>
        <end position="569"/>
    </location>
</feature>
<dbReference type="Gene3D" id="1.10.720.30">
    <property type="entry name" value="SAP domain"/>
    <property type="match status" value="1"/>
</dbReference>
<evidence type="ECO:0000256" key="1">
    <source>
        <dbReference type="SAM" id="MobiDB-lite"/>
    </source>
</evidence>
<keyword evidence="3" id="KW-1185">Reference proteome</keyword>
<accession>A0A1D2VAK4</accession>
<sequence>MSLIRNSAKRCINHSTLSTTRYLTISGCDSVGTWSRYYSSSGNSKTKEYGNWTVKRLKDECQLRNINFEGKKKDHLVKLLRNSDKHVFANDNQSKEVSESENSSKKPKKSKKKLAKSSKRSDSLNFTAPVEPVIKRVDDLPDEAPLSDSFVQTEESPKIDAQLDSILKESQKQSEVATEDTGLKKDEISINGDSDVLINSDVLVSKSESLENVTDLKTEDNTYAIQTNLNESISKDTEDFISNDKAFKADSDNNLQDFKFDEPIVEIKPIEEPIVKTVDETPVQILGNDIIVDNNISLETEKKIDGEDLVGFKESEVSTYSLFHSKIQRPDSLEVSIDGNPLPENNFIESEKEIDKEIKEKQASIKAEQSSEEPVKKFEGSHIEESQKDNNSSSLKKSSIENLSEFNEFKLENNDSTLEYELTNKNEVDESTEKDEQVKQVEELQKIEELISEESSKVEKPIVEKPIVEKPIVKEELIVEESSKVEEQPIVDKSSKVEEPIVKEEPIVDESSKVEESVVGQSIAEKSSKTEESVIEEQPIVKEEDIIREEPKSEETPKVEEKSNNKENETSAEAKLSTRDKTLLGGFLAAVISWFALDSFETKQL</sequence>
<dbReference type="AlphaFoldDB" id="A0A1D2VAK4"/>
<evidence type="ECO:0000313" key="2">
    <source>
        <dbReference type="EMBL" id="ODV58651.1"/>
    </source>
</evidence>
<evidence type="ECO:0008006" key="4">
    <source>
        <dbReference type="Google" id="ProtNLM"/>
    </source>
</evidence>
<organism evidence="2 3">
    <name type="scientific">Ascoidea rubescens DSM 1968</name>
    <dbReference type="NCBI Taxonomy" id="1344418"/>
    <lineage>
        <taxon>Eukaryota</taxon>
        <taxon>Fungi</taxon>
        <taxon>Dikarya</taxon>
        <taxon>Ascomycota</taxon>
        <taxon>Saccharomycotina</taxon>
        <taxon>Saccharomycetes</taxon>
        <taxon>Ascoideaceae</taxon>
        <taxon>Ascoidea</taxon>
    </lineage>
</organism>
<gene>
    <name evidence="2" type="ORF">ASCRUDRAFT_9999</name>
</gene>
<protein>
    <recommendedName>
        <fullName evidence="4">SAP domain-containing protein</fullName>
    </recommendedName>
</protein>
<dbReference type="STRING" id="1344418.A0A1D2VAK4"/>
<feature type="region of interest" description="Disordered" evidence="1">
    <location>
        <begin position="359"/>
        <end position="399"/>
    </location>
</feature>
<feature type="compositionally biased region" description="Basic and acidic residues" evidence="1">
    <location>
        <begin position="88"/>
        <end position="104"/>
    </location>
</feature>
<evidence type="ECO:0000313" key="3">
    <source>
        <dbReference type="Proteomes" id="UP000095038"/>
    </source>
</evidence>
<proteinExistence type="predicted"/>
<dbReference type="Proteomes" id="UP000095038">
    <property type="component" value="Unassembled WGS sequence"/>
</dbReference>
<feature type="compositionally biased region" description="Basic and acidic residues" evidence="1">
    <location>
        <begin position="502"/>
        <end position="516"/>
    </location>
</feature>
<name>A0A1D2VAK4_9ASCO</name>
<dbReference type="RefSeq" id="XP_020044958.1">
    <property type="nucleotide sequence ID" value="XM_020195293.1"/>
</dbReference>
<reference evidence="3" key="1">
    <citation type="submission" date="2016-05" db="EMBL/GenBank/DDBJ databases">
        <title>Comparative genomics of biotechnologically important yeasts.</title>
        <authorList>
            <consortium name="DOE Joint Genome Institute"/>
            <person name="Riley R."/>
            <person name="Haridas S."/>
            <person name="Wolfe K.H."/>
            <person name="Lopes M.R."/>
            <person name="Hittinger C.T."/>
            <person name="Goker M."/>
            <person name="Salamov A."/>
            <person name="Wisecaver J."/>
            <person name="Long T.M."/>
            <person name="Aerts A.L."/>
            <person name="Barry K."/>
            <person name="Choi C."/>
            <person name="Clum A."/>
            <person name="Coughlan A.Y."/>
            <person name="Deshpande S."/>
            <person name="Douglass A.P."/>
            <person name="Hanson S.J."/>
            <person name="Klenk H.-P."/>
            <person name="Labutti K."/>
            <person name="Lapidus A."/>
            <person name="Lindquist E."/>
            <person name="Lipzen A."/>
            <person name="Meier-Kolthoff J.P."/>
            <person name="Ohm R.A."/>
            <person name="Otillar R.P."/>
            <person name="Pangilinan J."/>
            <person name="Peng Y."/>
            <person name="Rokas A."/>
            <person name="Rosa C.A."/>
            <person name="Scheuner C."/>
            <person name="Sibirny A.A."/>
            <person name="Slot J.C."/>
            <person name="Stielow J.B."/>
            <person name="Sun H."/>
            <person name="Kurtzman C.P."/>
            <person name="Blackwell M."/>
            <person name="Grigoriev I.V."/>
            <person name="Jeffries T.W."/>
        </authorList>
    </citation>
    <scope>NUCLEOTIDE SEQUENCE [LARGE SCALE GENOMIC DNA]</scope>
    <source>
        <strain evidence="3">DSM 1968</strain>
    </source>
</reference>